<proteinExistence type="predicted"/>
<dbReference type="VEuPathDB" id="FungiDB:B1J91_M02717g"/>
<feature type="region of interest" description="Disordered" evidence="1">
    <location>
        <begin position="97"/>
        <end position="227"/>
    </location>
</feature>
<dbReference type="AlphaFoldDB" id="A0A0W0CYL0"/>
<name>A0A0W0CYL0_CANGB</name>
<accession>A0A0W0CYL0</accession>
<reference evidence="2 3" key="1">
    <citation type="submission" date="2015-10" db="EMBL/GenBank/DDBJ databases">
        <title>Draft genomes sequences of Candida glabrata isolates 1A, 1B, 2A, 2B, 3A and 3B.</title>
        <authorList>
            <person name="Haavelsrud O.E."/>
            <person name="Gaustad P."/>
        </authorList>
    </citation>
    <scope>NUCLEOTIDE SEQUENCE [LARGE SCALE GENOMIC DNA]</scope>
    <source>
        <strain evidence="2">910700640</strain>
    </source>
</reference>
<dbReference type="VEuPathDB" id="FungiDB:CAGL0M02717g"/>
<comment type="caution">
    <text evidence="2">The sequence shown here is derived from an EMBL/GenBank/DDBJ whole genome shotgun (WGS) entry which is preliminary data.</text>
</comment>
<feature type="compositionally biased region" description="Low complexity" evidence="1">
    <location>
        <begin position="147"/>
        <end position="163"/>
    </location>
</feature>
<evidence type="ECO:0000313" key="2">
    <source>
        <dbReference type="EMBL" id="KTB08084.1"/>
    </source>
</evidence>
<dbReference type="VEuPathDB" id="FungiDB:GWK60_M02607"/>
<gene>
    <name evidence="2" type="ORF">AO440_003973</name>
</gene>
<evidence type="ECO:0000313" key="3">
    <source>
        <dbReference type="Proteomes" id="UP000054886"/>
    </source>
</evidence>
<dbReference type="EMBL" id="LLZZ01000106">
    <property type="protein sequence ID" value="KTB08084.1"/>
    <property type="molecule type" value="Genomic_DNA"/>
</dbReference>
<feature type="compositionally biased region" description="Basic and acidic residues" evidence="1">
    <location>
        <begin position="164"/>
        <end position="188"/>
    </location>
</feature>
<sequence length="262" mass="30041">MKRPFIFSSQILASFVVAEQFRAFLSTDEIGSDSIQRGTDDNPLVIRIDKQSYSPELIDTLTKSTNIIFADLPDVPEFIKADKISDVDYQVVQNTWKHKDKKNDEEEKQDDNDKKKDKNKQENNDKNEETKSKTKPNSKTVEDHKTTLSTKTTTHSTIIYTSSKPEKTKESEENSKDSRSGDKGKPYNDSEDNGDSDDEVCDDEEEKESKNSNKLPSNHTEPHLGDNEDEFFDNIGNHLNNRGHYQWLLYAILFALPFPNIL</sequence>
<dbReference type="Proteomes" id="UP000054886">
    <property type="component" value="Unassembled WGS sequence"/>
</dbReference>
<evidence type="ECO:0000256" key="1">
    <source>
        <dbReference type="SAM" id="MobiDB-lite"/>
    </source>
</evidence>
<dbReference type="VEuPathDB" id="FungiDB:GVI51_M02607"/>
<protein>
    <submittedName>
        <fullName evidence="2">Sporulation-specific protein 19</fullName>
    </submittedName>
</protein>
<feature type="compositionally biased region" description="Acidic residues" evidence="1">
    <location>
        <begin position="189"/>
        <end position="206"/>
    </location>
</feature>
<feature type="compositionally biased region" description="Basic and acidic residues" evidence="1">
    <location>
        <begin position="101"/>
        <end position="132"/>
    </location>
</feature>
<organism evidence="2 3">
    <name type="scientific">Candida glabrata</name>
    <name type="common">Yeast</name>
    <name type="synonym">Torulopsis glabrata</name>
    <dbReference type="NCBI Taxonomy" id="5478"/>
    <lineage>
        <taxon>Eukaryota</taxon>
        <taxon>Fungi</taxon>
        <taxon>Dikarya</taxon>
        <taxon>Ascomycota</taxon>
        <taxon>Saccharomycotina</taxon>
        <taxon>Saccharomycetes</taxon>
        <taxon>Saccharomycetales</taxon>
        <taxon>Saccharomycetaceae</taxon>
        <taxon>Nakaseomyces</taxon>
    </lineage>
</organism>